<dbReference type="Proteomes" id="UP001187343">
    <property type="component" value="Unassembled WGS sequence"/>
</dbReference>
<accession>A0AA88TSX9</accession>
<evidence type="ECO:0000313" key="3">
    <source>
        <dbReference type="Proteomes" id="UP001187343"/>
    </source>
</evidence>
<dbReference type="AlphaFoldDB" id="A0AA88TSX9"/>
<proteinExistence type="predicted"/>
<reference evidence="2" key="1">
    <citation type="submission" date="2023-08" db="EMBL/GenBank/DDBJ databases">
        <title>Chromosome-level Genome Assembly of mud carp (Cirrhinus molitorella).</title>
        <authorList>
            <person name="Liu H."/>
        </authorList>
    </citation>
    <scope>NUCLEOTIDE SEQUENCE</scope>
    <source>
        <strain evidence="2">Prfri</strain>
        <tissue evidence="2">Muscle</tissue>
    </source>
</reference>
<protein>
    <submittedName>
        <fullName evidence="2">Uncharacterized protein</fullName>
    </submittedName>
</protein>
<evidence type="ECO:0000313" key="2">
    <source>
        <dbReference type="EMBL" id="KAK2886024.1"/>
    </source>
</evidence>
<evidence type="ECO:0000256" key="1">
    <source>
        <dbReference type="SAM" id="MobiDB-lite"/>
    </source>
</evidence>
<organism evidence="2 3">
    <name type="scientific">Cirrhinus molitorella</name>
    <name type="common">mud carp</name>
    <dbReference type="NCBI Taxonomy" id="172907"/>
    <lineage>
        <taxon>Eukaryota</taxon>
        <taxon>Metazoa</taxon>
        <taxon>Chordata</taxon>
        <taxon>Craniata</taxon>
        <taxon>Vertebrata</taxon>
        <taxon>Euteleostomi</taxon>
        <taxon>Actinopterygii</taxon>
        <taxon>Neopterygii</taxon>
        <taxon>Teleostei</taxon>
        <taxon>Ostariophysi</taxon>
        <taxon>Cypriniformes</taxon>
        <taxon>Cyprinidae</taxon>
        <taxon>Labeoninae</taxon>
        <taxon>Labeonini</taxon>
        <taxon>Cirrhinus</taxon>
    </lineage>
</organism>
<name>A0AA88TSX9_9TELE</name>
<sequence length="281" mass="31317">MATPQPPKTPERRVENAMADLTLAPRKMKHGPRLTEFLHDPSGDVKYEGHLSDYRVCRYNFDKNKREVGHPTPHSRSPRPPEAPEASTNLLRLKRLKRPGDGRVMSRKPNSNQVHPPPRCRLRSSFPGSGRCLEGTPGSIGPRGPEIRSPKVRKRQNLTRCNSVVSWPNSSKFGSEVELWEGYRTPPVPSLCVPGAGKYTPKLTRYNSGIPGGSSAGPVSFSRPHPPLPLYPVWLSYKLKTKLGGPFLHPPMPNPMRRRLEAVGSLINKISIHKKGKSYSP</sequence>
<gene>
    <name evidence="2" type="ORF">Q8A67_016861</name>
</gene>
<keyword evidence="3" id="KW-1185">Reference proteome</keyword>
<feature type="region of interest" description="Disordered" evidence="1">
    <location>
        <begin position="64"/>
        <end position="155"/>
    </location>
</feature>
<comment type="caution">
    <text evidence="2">The sequence shown here is derived from an EMBL/GenBank/DDBJ whole genome shotgun (WGS) entry which is preliminary data.</text>
</comment>
<dbReference type="EMBL" id="JAUYZG010000016">
    <property type="protein sequence ID" value="KAK2886024.1"/>
    <property type="molecule type" value="Genomic_DNA"/>
</dbReference>